<feature type="transmembrane region" description="Helical" evidence="9">
    <location>
        <begin position="215"/>
        <end position="239"/>
    </location>
</feature>
<reference evidence="11" key="2">
    <citation type="submission" date="2020-11" db="EMBL/GenBank/DDBJ databases">
        <authorList>
            <person name="McCartney M.A."/>
            <person name="Auch B."/>
            <person name="Kono T."/>
            <person name="Mallez S."/>
            <person name="Becker A."/>
            <person name="Gohl D.M."/>
            <person name="Silverstein K.A.T."/>
            <person name="Koren S."/>
            <person name="Bechman K.B."/>
            <person name="Herman A."/>
            <person name="Abrahante J.E."/>
            <person name="Garbe J."/>
        </authorList>
    </citation>
    <scope>NUCLEOTIDE SEQUENCE</scope>
    <source>
        <strain evidence="11">Duluth1</strain>
        <tissue evidence="11">Whole animal</tissue>
    </source>
</reference>
<comment type="caution">
    <text evidence="11">The sequence shown here is derived from an EMBL/GenBank/DDBJ whole genome shotgun (WGS) entry which is preliminary data.</text>
</comment>
<evidence type="ECO:0000259" key="10">
    <source>
        <dbReference type="PROSITE" id="PS50262"/>
    </source>
</evidence>
<evidence type="ECO:0000256" key="6">
    <source>
        <dbReference type="ARBA" id="ARBA00023170"/>
    </source>
</evidence>
<feature type="region of interest" description="Disordered" evidence="8">
    <location>
        <begin position="284"/>
        <end position="316"/>
    </location>
</feature>
<feature type="transmembrane region" description="Helical" evidence="9">
    <location>
        <begin position="31"/>
        <end position="56"/>
    </location>
</feature>
<keyword evidence="4" id="KW-0297">G-protein coupled receptor</keyword>
<evidence type="ECO:0000256" key="1">
    <source>
        <dbReference type="ARBA" id="ARBA00004141"/>
    </source>
</evidence>
<proteinExistence type="predicted"/>
<evidence type="ECO:0000256" key="8">
    <source>
        <dbReference type="SAM" id="MobiDB-lite"/>
    </source>
</evidence>
<feature type="compositionally biased region" description="Polar residues" evidence="8">
    <location>
        <begin position="284"/>
        <end position="296"/>
    </location>
</feature>
<feature type="transmembrane region" description="Helical" evidence="9">
    <location>
        <begin position="414"/>
        <end position="433"/>
    </location>
</feature>
<keyword evidence="7" id="KW-0807">Transducer</keyword>
<sequence length="492" mass="55347">MQNGMLANISKMFITYGPTFEHYERLELYVYIYPVSLLTAFMIIGLIGNCFVLYIFIKQWERNKTSVFIITLAALDVVNCSLIIPVEISVFARPFTYDHDVLCKISRCLSFIVTANYSFVLVTVAYDRYLMVCKPLKRITYGQRYAMRACIGATVLAVVTQWPALVIYGTSTITLPVPKNSTETDDNATEIHYFVQGKTCHVTNYYDEVDKIPKLLFLGFLMGGHVIIFGTLIVMYMVIGNRLFLSSFVDILDNSGHASGLLKLGIVSAITGTAAKGKIPSCSHQTGTFSADPSQSPKKKNTLARAQSADEAEKADVKWRRSLEDHRISIGPLATGNDSERFKYKRSVSTPEEDNVFETSGDKNGVDLVPQSEGLSPALCGSSMNVSMAHTSAPHRQAKPGGDLKELSLKKNTLIMRMVTFMFILSYLPYLILVMLRYVDGDIPKKLPTNLKILYHVFLKSYFLNSVSRPFIYIAMNEQYRSKLLKLICRWR</sequence>
<dbReference type="Gene3D" id="1.20.1070.10">
    <property type="entry name" value="Rhodopsin 7-helix transmembrane proteins"/>
    <property type="match status" value="1"/>
</dbReference>
<feature type="transmembrane region" description="Helical" evidence="9">
    <location>
        <begin position="104"/>
        <end position="126"/>
    </location>
</feature>
<feature type="transmembrane region" description="Helical" evidence="9">
    <location>
        <begin position="453"/>
        <end position="476"/>
    </location>
</feature>
<feature type="transmembrane region" description="Helical" evidence="9">
    <location>
        <begin position="68"/>
        <end position="92"/>
    </location>
</feature>
<keyword evidence="2 9" id="KW-0812">Transmembrane</keyword>
<dbReference type="OrthoDB" id="6130476at2759"/>
<keyword evidence="5 9" id="KW-0472">Membrane</keyword>
<keyword evidence="12" id="KW-1185">Reference proteome</keyword>
<organism evidence="11 12">
    <name type="scientific">Dreissena polymorpha</name>
    <name type="common">Zebra mussel</name>
    <name type="synonym">Mytilus polymorpha</name>
    <dbReference type="NCBI Taxonomy" id="45954"/>
    <lineage>
        <taxon>Eukaryota</taxon>
        <taxon>Metazoa</taxon>
        <taxon>Spiralia</taxon>
        <taxon>Lophotrochozoa</taxon>
        <taxon>Mollusca</taxon>
        <taxon>Bivalvia</taxon>
        <taxon>Autobranchia</taxon>
        <taxon>Heteroconchia</taxon>
        <taxon>Euheterodonta</taxon>
        <taxon>Imparidentia</taxon>
        <taxon>Neoheterodontei</taxon>
        <taxon>Myida</taxon>
        <taxon>Dreissenoidea</taxon>
        <taxon>Dreissenidae</taxon>
        <taxon>Dreissena</taxon>
    </lineage>
</organism>
<name>A0A9D4BXK1_DREPO</name>
<dbReference type="GO" id="GO:0004930">
    <property type="term" value="F:G protein-coupled receptor activity"/>
    <property type="evidence" value="ECO:0007669"/>
    <property type="project" value="UniProtKB-KW"/>
</dbReference>
<dbReference type="AlphaFoldDB" id="A0A9D4BXK1"/>
<dbReference type="GO" id="GO:0016020">
    <property type="term" value="C:membrane"/>
    <property type="evidence" value="ECO:0007669"/>
    <property type="project" value="UniProtKB-SubCell"/>
</dbReference>
<dbReference type="InterPro" id="IPR017452">
    <property type="entry name" value="GPCR_Rhodpsn_7TM"/>
</dbReference>
<evidence type="ECO:0000313" key="12">
    <source>
        <dbReference type="Proteomes" id="UP000828390"/>
    </source>
</evidence>
<protein>
    <recommendedName>
        <fullName evidence="10">G-protein coupled receptors family 1 profile domain-containing protein</fullName>
    </recommendedName>
</protein>
<dbReference type="PROSITE" id="PS50262">
    <property type="entry name" value="G_PROTEIN_RECEP_F1_2"/>
    <property type="match status" value="1"/>
</dbReference>
<keyword evidence="6" id="KW-0675">Receptor</keyword>
<reference evidence="11" key="1">
    <citation type="journal article" date="2019" name="bioRxiv">
        <title>The Genome of the Zebra Mussel, Dreissena polymorpha: A Resource for Invasive Species Research.</title>
        <authorList>
            <person name="McCartney M.A."/>
            <person name="Auch B."/>
            <person name="Kono T."/>
            <person name="Mallez S."/>
            <person name="Zhang Y."/>
            <person name="Obille A."/>
            <person name="Becker A."/>
            <person name="Abrahante J.E."/>
            <person name="Garbe J."/>
            <person name="Badalamenti J.P."/>
            <person name="Herman A."/>
            <person name="Mangelson H."/>
            <person name="Liachko I."/>
            <person name="Sullivan S."/>
            <person name="Sone E.D."/>
            <person name="Koren S."/>
            <person name="Silverstein K.A.T."/>
            <person name="Beckman K.B."/>
            <person name="Gohl D.M."/>
        </authorList>
    </citation>
    <scope>NUCLEOTIDE SEQUENCE</scope>
    <source>
        <strain evidence="11">Duluth1</strain>
        <tissue evidence="11">Whole animal</tissue>
    </source>
</reference>
<dbReference type="Proteomes" id="UP000828390">
    <property type="component" value="Unassembled WGS sequence"/>
</dbReference>
<dbReference type="SUPFAM" id="SSF81321">
    <property type="entry name" value="Family A G protein-coupled receptor-like"/>
    <property type="match status" value="1"/>
</dbReference>
<dbReference type="Pfam" id="PF00001">
    <property type="entry name" value="7tm_1"/>
    <property type="match status" value="1"/>
</dbReference>
<comment type="subcellular location">
    <subcellularLocation>
        <location evidence="1">Membrane</location>
        <topology evidence="1">Multi-pass membrane protein</topology>
    </subcellularLocation>
</comment>
<evidence type="ECO:0000256" key="3">
    <source>
        <dbReference type="ARBA" id="ARBA00022989"/>
    </source>
</evidence>
<evidence type="ECO:0000256" key="9">
    <source>
        <dbReference type="SAM" id="Phobius"/>
    </source>
</evidence>
<gene>
    <name evidence="11" type="ORF">DPMN_072592</name>
</gene>
<evidence type="ECO:0000256" key="4">
    <source>
        <dbReference type="ARBA" id="ARBA00023040"/>
    </source>
</evidence>
<evidence type="ECO:0000256" key="7">
    <source>
        <dbReference type="ARBA" id="ARBA00023224"/>
    </source>
</evidence>
<feature type="transmembrane region" description="Helical" evidence="9">
    <location>
        <begin position="146"/>
        <end position="168"/>
    </location>
</feature>
<dbReference type="CDD" id="cd00637">
    <property type="entry name" value="7tm_classA_rhodopsin-like"/>
    <property type="match status" value="1"/>
</dbReference>
<accession>A0A9D4BXK1</accession>
<evidence type="ECO:0000256" key="5">
    <source>
        <dbReference type="ARBA" id="ARBA00023136"/>
    </source>
</evidence>
<dbReference type="PANTHER" id="PTHR24238:SF47">
    <property type="entry name" value="ECDYSTEROIDS_DOPAMINE RECEPTOR-RELATED"/>
    <property type="match status" value="1"/>
</dbReference>
<dbReference type="PANTHER" id="PTHR24238">
    <property type="entry name" value="G-PROTEIN COUPLED RECEPTOR"/>
    <property type="match status" value="1"/>
</dbReference>
<feature type="domain" description="G-protein coupled receptors family 1 profile" evidence="10">
    <location>
        <begin position="48"/>
        <end position="473"/>
    </location>
</feature>
<dbReference type="EMBL" id="JAIWYP010000014">
    <property type="protein sequence ID" value="KAH3712835.1"/>
    <property type="molecule type" value="Genomic_DNA"/>
</dbReference>
<evidence type="ECO:0000313" key="11">
    <source>
        <dbReference type="EMBL" id="KAH3712835.1"/>
    </source>
</evidence>
<dbReference type="InterPro" id="IPR000276">
    <property type="entry name" value="GPCR_Rhodpsn"/>
</dbReference>
<keyword evidence="3 9" id="KW-1133">Transmembrane helix</keyword>
<evidence type="ECO:0000256" key="2">
    <source>
        <dbReference type="ARBA" id="ARBA00022692"/>
    </source>
</evidence>
<dbReference type="PRINTS" id="PR00237">
    <property type="entry name" value="GPCRRHODOPSN"/>
</dbReference>